<organism evidence="3 5">
    <name type="scientific">Verticillium longisporum</name>
    <name type="common">Verticillium dahliae var. longisporum</name>
    <dbReference type="NCBI Taxonomy" id="100787"/>
    <lineage>
        <taxon>Eukaryota</taxon>
        <taxon>Fungi</taxon>
        <taxon>Dikarya</taxon>
        <taxon>Ascomycota</taxon>
        <taxon>Pezizomycotina</taxon>
        <taxon>Sordariomycetes</taxon>
        <taxon>Hypocreomycetidae</taxon>
        <taxon>Glomerellales</taxon>
        <taxon>Plectosphaerellaceae</taxon>
        <taxon>Verticillium</taxon>
    </lineage>
</organism>
<accession>A0A0G4NH43</accession>
<evidence type="ECO:0000313" key="5">
    <source>
        <dbReference type="Proteomes" id="UP000045706"/>
    </source>
</evidence>
<dbReference type="EMBL" id="CVQI01035050">
    <property type="protein sequence ID" value="CRK45772.1"/>
    <property type="molecule type" value="Genomic_DNA"/>
</dbReference>
<feature type="compositionally biased region" description="Polar residues" evidence="1">
    <location>
        <begin position="532"/>
        <end position="550"/>
    </location>
</feature>
<feature type="compositionally biased region" description="Low complexity" evidence="1">
    <location>
        <begin position="565"/>
        <end position="575"/>
    </location>
</feature>
<evidence type="ECO:0008006" key="6">
    <source>
        <dbReference type="Google" id="ProtNLM"/>
    </source>
</evidence>
<proteinExistence type="predicted"/>
<evidence type="ECO:0000256" key="1">
    <source>
        <dbReference type="SAM" id="MobiDB-lite"/>
    </source>
</evidence>
<name>A0A0G4NH43_VERLO</name>
<feature type="compositionally biased region" description="Low complexity" evidence="1">
    <location>
        <begin position="205"/>
        <end position="228"/>
    </location>
</feature>
<dbReference type="InterPro" id="IPR053263">
    <property type="entry name" value="Euk_RPA34_RNAP_subunit"/>
</dbReference>
<dbReference type="Proteomes" id="UP000045706">
    <property type="component" value="Unassembled WGS sequence"/>
</dbReference>
<dbReference type="AlphaFoldDB" id="A0A0G4NH43"/>
<keyword evidence="4" id="KW-1185">Reference proteome</keyword>
<dbReference type="STRING" id="100787.A0A0G4NH43"/>
<dbReference type="EMBL" id="CVQH01021084">
    <property type="protein sequence ID" value="CRK29224.1"/>
    <property type="molecule type" value="Genomic_DNA"/>
</dbReference>
<feature type="compositionally biased region" description="Polar residues" evidence="1">
    <location>
        <begin position="74"/>
        <end position="85"/>
    </location>
</feature>
<feature type="compositionally biased region" description="Low complexity" evidence="1">
    <location>
        <begin position="123"/>
        <end position="144"/>
    </location>
</feature>
<dbReference type="PANTHER" id="PTHR28155">
    <property type="entry name" value="ACR243WP"/>
    <property type="match status" value="1"/>
</dbReference>
<protein>
    <recommendedName>
        <fullName evidence="6">DNA-directed RNA polymerase I subunit RPA34.5</fullName>
    </recommendedName>
</protein>
<feature type="compositionally biased region" description="Acidic residues" evidence="1">
    <location>
        <begin position="252"/>
        <end position="266"/>
    </location>
</feature>
<feature type="compositionally biased region" description="Basic and acidic residues" evidence="1">
    <location>
        <begin position="98"/>
        <end position="114"/>
    </location>
</feature>
<dbReference type="Proteomes" id="UP000044602">
    <property type="component" value="Unassembled WGS sequence"/>
</dbReference>
<evidence type="ECO:0000313" key="3">
    <source>
        <dbReference type="EMBL" id="CRK45772.1"/>
    </source>
</evidence>
<reference evidence="4 5" key="1">
    <citation type="submission" date="2015-05" db="EMBL/GenBank/DDBJ databases">
        <authorList>
            <person name="Fogelqvist Johan"/>
        </authorList>
    </citation>
    <scope>NUCLEOTIDE SEQUENCE [LARGE SCALE GENOMIC DNA]</scope>
    <source>
        <strain evidence="2">VL1</strain>
        <strain evidence="3">VL2</strain>
    </source>
</reference>
<dbReference type="Pfam" id="PF08208">
    <property type="entry name" value="RNA_polI_A34"/>
    <property type="match status" value="1"/>
</dbReference>
<evidence type="ECO:0000313" key="4">
    <source>
        <dbReference type="Proteomes" id="UP000044602"/>
    </source>
</evidence>
<feature type="region of interest" description="Disordered" evidence="1">
    <location>
        <begin position="19"/>
        <end position="300"/>
    </location>
</feature>
<feature type="compositionally biased region" description="Low complexity" evidence="1">
    <location>
        <begin position="472"/>
        <end position="491"/>
    </location>
</feature>
<evidence type="ECO:0000313" key="2">
    <source>
        <dbReference type="EMBL" id="CRK29224.1"/>
    </source>
</evidence>
<feature type="compositionally biased region" description="Basic and acidic residues" evidence="1">
    <location>
        <begin position="272"/>
        <end position="281"/>
    </location>
</feature>
<feature type="compositionally biased region" description="Basic residues" evidence="1">
    <location>
        <begin position="237"/>
        <end position="246"/>
    </location>
</feature>
<feature type="compositionally biased region" description="Low complexity" evidence="1">
    <location>
        <begin position="170"/>
        <end position="182"/>
    </location>
</feature>
<dbReference type="InterPro" id="IPR013240">
    <property type="entry name" value="DNA-dir_RNA_pol1_su_RPA34"/>
</dbReference>
<sequence length="623" mass="65728">MSKRRNLDGVASLRGFLAKAGDDLDATPSSQSKAQIKKKAAFDPRAEDSDSESEAASNSDSDSDGALPDPASWNRLNKSTSTPASQKGIAPSKRTPRSNKEEVADSDDGRDSKQNKKVVVKKAPSSSSDSSSDPSSEPPASSDSSDSEDEAPAKKNIKTTPSKKEEDTSSSDSSSPAASGSDSDSDSGSDDNADSKKAAKSLMNGKAAPSKKAASTSSSASSSSSGSESEAEEPTKKSKKARTKKTAPKEETPEESSGSEESEAEEPTSAVETEKEAEKVAEPLAVAPQPKKTATNGFQGENFVLRPVQGDEDGKDVQDFFAQARREGKQLWYFTAPASVPINVIEQLEIPIHKIRNGEPVFKHDGGDYGVNVSNEAANPTYQVLIPNKKGVRYEPLAQNVDQVMRIKRIIQVPSPANAEVATLPLASSKGARPQPKGLKARYHPIGVPADEDMGRIGSESGVEAEDVEMTQAPEAPSSSQKSSKKASTTTKKAKRKAAEVDEDAASSQLVGEEEAALKKKKSKKQKRSAEDTPTSTPAAASQELHTPSQPELPAPKSGKKAKRAAQAAPSSSQVSKKETPILPPAVPHRASVSSPIVKKEKKSKSSSATPKPKLKQERPPSP</sequence>
<dbReference type="GO" id="GO:0006360">
    <property type="term" value="P:transcription by RNA polymerase I"/>
    <property type="evidence" value="ECO:0007669"/>
    <property type="project" value="InterPro"/>
</dbReference>
<dbReference type="PANTHER" id="PTHR28155:SF1">
    <property type="entry name" value="DNA-DIRECTED RNA POLYMERASE I SUBUNIT RPA34.5-DOMAIN-CONTAINING PROTEIN"/>
    <property type="match status" value="1"/>
</dbReference>
<gene>
    <name evidence="2" type="ORF">BN1708_004901</name>
    <name evidence="3" type="ORF">BN1723_001115</name>
</gene>
<feature type="compositionally biased region" description="Acidic residues" evidence="1">
    <location>
        <begin position="183"/>
        <end position="192"/>
    </location>
</feature>
<feature type="region of interest" description="Disordered" evidence="1">
    <location>
        <begin position="428"/>
        <end position="623"/>
    </location>
</feature>